<dbReference type="InterPro" id="IPR009057">
    <property type="entry name" value="Homeodomain-like_sf"/>
</dbReference>
<dbReference type="GO" id="GO:0005634">
    <property type="term" value="C:nucleus"/>
    <property type="evidence" value="ECO:0007669"/>
    <property type="project" value="UniProtKB-SubCell"/>
</dbReference>
<evidence type="ECO:0000256" key="4">
    <source>
        <dbReference type="ARBA" id="ARBA00023125"/>
    </source>
</evidence>
<dbReference type="PANTHER" id="PTHR46271">
    <property type="entry name" value="HOMEOBOX PROTEIN, PUTATIVE-RELATED"/>
    <property type="match status" value="1"/>
</dbReference>
<dbReference type="InterPro" id="IPR003654">
    <property type="entry name" value="OAR_dom"/>
</dbReference>
<keyword evidence="6" id="KW-0804">Transcription</keyword>
<evidence type="ECO:0000313" key="13">
    <source>
        <dbReference type="EMBL" id="KAL3865547.1"/>
    </source>
</evidence>
<evidence type="ECO:0000256" key="8">
    <source>
        <dbReference type="PROSITE-ProRule" id="PRU00108"/>
    </source>
</evidence>
<dbReference type="Proteomes" id="UP001634394">
    <property type="component" value="Unassembled WGS sequence"/>
</dbReference>
<evidence type="ECO:0000259" key="11">
    <source>
        <dbReference type="PROSITE" id="PS50071"/>
    </source>
</evidence>
<name>A0ABD3VVC1_SINWO</name>
<evidence type="ECO:0000256" key="6">
    <source>
        <dbReference type="ARBA" id="ARBA00023163"/>
    </source>
</evidence>
<keyword evidence="3" id="KW-0805">Transcription regulation</keyword>
<comment type="subcellular location">
    <subcellularLocation>
        <location evidence="1 8 9">Nucleus</location>
    </subcellularLocation>
</comment>
<proteinExistence type="inferred from homology"/>
<dbReference type="SMART" id="SM00389">
    <property type="entry name" value="HOX"/>
    <property type="match status" value="1"/>
</dbReference>
<dbReference type="Pfam" id="PF03826">
    <property type="entry name" value="OAR"/>
    <property type="match status" value="1"/>
</dbReference>
<dbReference type="GO" id="GO:0003677">
    <property type="term" value="F:DNA binding"/>
    <property type="evidence" value="ECO:0007669"/>
    <property type="project" value="UniProtKB-UniRule"/>
</dbReference>
<keyword evidence="4 8" id="KW-0238">DNA-binding</keyword>
<dbReference type="Gene3D" id="1.10.10.60">
    <property type="entry name" value="Homeodomain-like"/>
    <property type="match status" value="1"/>
</dbReference>
<organism evidence="13 14">
    <name type="scientific">Sinanodonta woodiana</name>
    <name type="common">Chinese pond mussel</name>
    <name type="synonym">Anodonta woodiana</name>
    <dbReference type="NCBI Taxonomy" id="1069815"/>
    <lineage>
        <taxon>Eukaryota</taxon>
        <taxon>Metazoa</taxon>
        <taxon>Spiralia</taxon>
        <taxon>Lophotrochozoa</taxon>
        <taxon>Mollusca</taxon>
        <taxon>Bivalvia</taxon>
        <taxon>Autobranchia</taxon>
        <taxon>Heteroconchia</taxon>
        <taxon>Palaeoheterodonta</taxon>
        <taxon>Unionida</taxon>
        <taxon>Unionoidea</taxon>
        <taxon>Unionidae</taxon>
        <taxon>Unioninae</taxon>
        <taxon>Sinanodonta</taxon>
    </lineage>
</organism>
<feature type="DNA-binding region" description="Homeobox" evidence="8">
    <location>
        <begin position="106"/>
        <end position="165"/>
    </location>
</feature>
<accession>A0ABD3VVC1</accession>
<feature type="compositionally biased region" description="Basic and acidic residues" evidence="10">
    <location>
        <begin position="93"/>
        <end position="103"/>
    </location>
</feature>
<dbReference type="CDD" id="cd00086">
    <property type="entry name" value="homeodomain"/>
    <property type="match status" value="1"/>
</dbReference>
<evidence type="ECO:0000256" key="2">
    <source>
        <dbReference type="ARBA" id="ARBA00006503"/>
    </source>
</evidence>
<comment type="similarity">
    <text evidence="2">Belongs to the paired homeobox family. Bicoid subfamily.</text>
</comment>
<dbReference type="PANTHER" id="PTHR46271:SF4">
    <property type="entry name" value="HOMEOBOX PROTEIN, PUTATIVE-RELATED"/>
    <property type="match status" value="1"/>
</dbReference>
<dbReference type="PROSITE" id="PS50803">
    <property type="entry name" value="OAR"/>
    <property type="match status" value="1"/>
</dbReference>
<feature type="region of interest" description="Disordered" evidence="10">
    <location>
        <begin position="43"/>
        <end position="112"/>
    </location>
</feature>
<keyword evidence="7 8" id="KW-0539">Nucleus</keyword>
<comment type="caution">
    <text evidence="13">The sequence shown here is derived from an EMBL/GenBank/DDBJ whole genome shotgun (WGS) entry which is preliminary data.</text>
</comment>
<dbReference type="EMBL" id="JBJQND010000009">
    <property type="protein sequence ID" value="KAL3865547.1"/>
    <property type="molecule type" value="Genomic_DNA"/>
</dbReference>
<protein>
    <submittedName>
        <fullName evidence="13">Uncharacterized protein</fullName>
    </submittedName>
</protein>
<gene>
    <name evidence="13" type="ORF">ACJMK2_042923</name>
</gene>
<feature type="domain" description="OAR" evidence="12">
    <location>
        <begin position="273"/>
        <end position="286"/>
    </location>
</feature>
<evidence type="ECO:0000256" key="5">
    <source>
        <dbReference type="ARBA" id="ARBA00023155"/>
    </source>
</evidence>
<dbReference type="SUPFAM" id="SSF46689">
    <property type="entry name" value="Homeodomain-like"/>
    <property type="match status" value="1"/>
</dbReference>
<dbReference type="InterPro" id="IPR017970">
    <property type="entry name" value="Homeobox_CS"/>
</dbReference>
<dbReference type="PROSITE" id="PS50071">
    <property type="entry name" value="HOMEOBOX_2"/>
    <property type="match status" value="1"/>
</dbReference>
<keyword evidence="5 8" id="KW-0371">Homeobox</keyword>
<evidence type="ECO:0000256" key="7">
    <source>
        <dbReference type="ARBA" id="ARBA00023242"/>
    </source>
</evidence>
<reference evidence="13 14" key="1">
    <citation type="submission" date="2024-11" db="EMBL/GenBank/DDBJ databases">
        <title>Chromosome-level genome assembly of the freshwater bivalve Anodonta woodiana.</title>
        <authorList>
            <person name="Chen X."/>
        </authorList>
    </citation>
    <scope>NUCLEOTIDE SEQUENCE [LARGE SCALE GENOMIC DNA]</scope>
    <source>
        <strain evidence="13">MN2024</strain>
        <tissue evidence="13">Gills</tissue>
    </source>
</reference>
<evidence type="ECO:0000259" key="12">
    <source>
        <dbReference type="PROSITE" id="PS50803"/>
    </source>
</evidence>
<dbReference type="PROSITE" id="PS00027">
    <property type="entry name" value="HOMEOBOX_1"/>
    <property type="match status" value="1"/>
</dbReference>
<dbReference type="FunFam" id="1.10.10.60:FF:000071">
    <property type="entry name" value="Retinal homeobox gene 2"/>
    <property type="match status" value="1"/>
</dbReference>
<dbReference type="InterPro" id="IPR043562">
    <property type="entry name" value="RAX/RAX2"/>
</dbReference>
<feature type="compositionally biased region" description="Polar residues" evidence="10">
    <location>
        <begin position="65"/>
        <end position="74"/>
    </location>
</feature>
<evidence type="ECO:0000256" key="10">
    <source>
        <dbReference type="SAM" id="MobiDB-lite"/>
    </source>
</evidence>
<dbReference type="AlphaFoldDB" id="A0ABD3VVC1"/>
<evidence type="ECO:0000256" key="9">
    <source>
        <dbReference type="RuleBase" id="RU000682"/>
    </source>
</evidence>
<evidence type="ECO:0000256" key="3">
    <source>
        <dbReference type="ARBA" id="ARBA00023015"/>
    </source>
</evidence>
<evidence type="ECO:0000313" key="14">
    <source>
        <dbReference type="Proteomes" id="UP001634394"/>
    </source>
</evidence>
<keyword evidence="14" id="KW-1185">Reference proteome</keyword>
<evidence type="ECO:0000256" key="1">
    <source>
        <dbReference type="ARBA" id="ARBA00004123"/>
    </source>
</evidence>
<dbReference type="InterPro" id="IPR001356">
    <property type="entry name" value="HD"/>
</dbReference>
<feature type="compositionally biased region" description="Basic and acidic residues" evidence="10">
    <location>
        <begin position="76"/>
        <end position="86"/>
    </location>
</feature>
<feature type="compositionally biased region" description="Basic and acidic residues" evidence="10">
    <location>
        <begin position="43"/>
        <end position="62"/>
    </location>
</feature>
<sequence length="295" mass="33112">MATTATIPGQTPFHSIDAILGLREAAYFNQSCMKADIRGFQRAPEDGTRTMDIPERITETKHQGQKSAKISNGGSKEPKTPMRENIRGAQLDKSPDGGDQESRKKSRRNRTTFTTYQLHELERAFEKSHYPDVYSREELALKINLPEVRVQVWFQNRRAKWRRQEKLETASLKLGESFPLSALSSRTTNPIGSPLSLDHWMTSSLPSSCRLSPVSIPSIVTSSPGNASSYTSFFTSPAFSSSAAFNSSAQMNPSWQSLLGGMGRFEEPDPRNSSIASLRLRAKEHMEQLERKYHI</sequence>
<dbReference type="Pfam" id="PF00046">
    <property type="entry name" value="Homeodomain"/>
    <property type="match status" value="1"/>
</dbReference>
<feature type="domain" description="Homeobox" evidence="11">
    <location>
        <begin position="104"/>
        <end position="164"/>
    </location>
</feature>